<dbReference type="CDD" id="cd17631">
    <property type="entry name" value="FACL_FadD13-like"/>
    <property type="match status" value="1"/>
</dbReference>
<dbReference type="AlphaFoldDB" id="A0A6J7F113"/>
<evidence type="ECO:0000256" key="2">
    <source>
        <dbReference type="ARBA" id="ARBA00022598"/>
    </source>
</evidence>
<gene>
    <name evidence="5" type="ORF">UFOPK3376_02073</name>
</gene>
<dbReference type="Gene3D" id="3.30.300.30">
    <property type="match status" value="1"/>
</dbReference>
<protein>
    <submittedName>
        <fullName evidence="5">Unannotated protein</fullName>
    </submittedName>
</protein>
<evidence type="ECO:0000256" key="1">
    <source>
        <dbReference type="ARBA" id="ARBA00006432"/>
    </source>
</evidence>
<dbReference type="EMBL" id="CAFBLP010000057">
    <property type="protein sequence ID" value="CAB4885203.1"/>
    <property type="molecule type" value="Genomic_DNA"/>
</dbReference>
<dbReference type="PROSITE" id="PS00455">
    <property type="entry name" value="AMP_BINDING"/>
    <property type="match status" value="1"/>
</dbReference>
<dbReference type="InterPro" id="IPR042099">
    <property type="entry name" value="ANL_N_sf"/>
</dbReference>
<evidence type="ECO:0000259" key="4">
    <source>
        <dbReference type="Pfam" id="PF13193"/>
    </source>
</evidence>
<accession>A0A6J7F113</accession>
<dbReference type="GO" id="GO:0031956">
    <property type="term" value="F:medium-chain fatty acid-CoA ligase activity"/>
    <property type="evidence" value="ECO:0007669"/>
    <property type="project" value="TreeGrafter"/>
</dbReference>
<dbReference type="PANTHER" id="PTHR43201">
    <property type="entry name" value="ACYL-COA SYNTHETASE"/>
    <property type="match status" value="1"/>
</dbReference>
<keyword evidence="2" id="KW-0436">Ligase</keyword>
<name>A0A6J7F113_9ZZZZ</name>
<dbReference type="InterPro" id="IPR025110">
    <property type="entry name" value="AMP-bd_C"/>
</dbReference>
<reference evidence="5" key="1">
    <citation type="submission" date="2020-05" db="EMBL/GenBank/DDBJ databases">
        <authorList>
            <person name="Chiriac C."/>
            <person name="Salcher M."/>
            <person name="Ghai R."/>
            <person name="Kavagutti S V."/>
        </authorList>
    </citation>
    <scope>NUCLEOTIDE SEQUENCE</scope>
</reference>
<dbReference type="Pfam" id="PF00501">
    <property type="entry name" value="AMP-binding"/>
    <property type="match status" value="1"/>
</dbReference>
<dbReference type="NCBIfam" id="NF004837">
    <property type="entry name" value="PRK06187.1"/>
    <property type="match status" value="1"/>
</dbReference>
<evidence type="ECO:0000313" key="5">
    <source>
        <dbReference type="EMBL" id="CAB4885203.1"/>
    </source>
</evidence>
<dbReference type="InterPro" id="IPR000873">
    <property type="entry name" value="AMP-dep_synth/lig_dom"/>
</dbReference>
<dbReference type="FunFam" id="3.30.300.30:FF:000008">
    <property type="entry name" value="2,3-dihydroxybenzoate-AMP ligase"/>
    <property type="match status" value="1"/>
</dbReference>
<dbReference type="Pfam" id="PF13193">
    <property type="entry name" value="AMP-binding_C"/>
    <property type="match status" value="1"/>
</dbReference>
<feature type="domain" description="AMP-binding enzyme C-terminal" evidence="4">
    <location>
        <begin position="446"/>
        <end position="521"/>
    </location>
</feature>
<comment type="similarity">
    <text evidence="1">Belongs to the ATP-dependent AMP-binding enzyme family.</text>
</comment>
<feature type="domain" description="AMP-dependent synthetase/ligase" evidence="3">
    <location>
        <begin position="36"/>
        <end position="396"/>
    </location>
</feature>
<sequence length="540" mass="58079">MHSTTDFVPDSASLAAMTSSRPRGHGAVRAYDWISHHAANRGAKEAIRDLGTGRSFTYSDLDRRVDAMAAYLRSLGIGRGDRVGVLAHNGVEYFDIQFACARTGSICVLLNWRLTVAELEYILNDSSPALLVHDSSFAAAAAELQGLCGIRALLCIDSGGGHNPYEQTLARFDGQDGGREALTHDDVISIMYTSGTTGHPKGAMITHGMNFWNAVNLGIPAGIGLDTVSMCVLPLFHTGGLNCYSNPALHAGGTVVIMKTFDAGQALQMLGDPSQGITHFFAVPAPYQFMMQHPDFEHTDLSRLRIAGVGGAPCALTILEAWAGRGVLMLQGFGMTETSPAHIFLDVNESLRKIGSTGKTLLHTETRIVNDTGGDCGPNEIGELWVAGPNITPGYWNRPDATEAAFEGRWLKTGDAARMDDEGFIYIVDRWKDMYISGGENVYPAEIENVLYQLPQIAEAAIIGVPSDKWGEVGLAVLALKPGATIDRATVVEHCASRLAKFKIPNDIAIIDALPRNATGKVLKRELRTQFLGAEAPKIS</sequence>
<dbReference type="SUPFAM" id="SSF56801">
    <property type="entry name" value="Acetyl-CoA synthetase-like"/>
    <property type="match status" value="1"/>
</dbReference>
<dbReference type="InterPro" id="IPR045851">
    <property type="entry name" value="AMP-bd_C_sf"/>
</dbReference>
<dbReference type="PANTHER" id="PTHR43201:SF5">
    <property type="entry name" value="MEDIUM-CHAIN ACYL-COA LIGASE ACSF2, MITOCHONDRIAL"/>
    <property type="match status" value="1"/>
</dbReference>
<dbReference type="InterPro" id="IPR020845">
    <property type="entry name" value="AMP-binding_CS"/>
</dbReference>
<evidence type="ECO:0000259" key="3">
    <source>
        <dbReference type="Pfam" id="PF00501"/>
    </source>
</evidence>
<proteinExistence type="inferred from homology"/>
<dbReference type="Gene3D" id="3.40.50.12780">
    <property type="entry name" value="N-terminal domain of ligase-like"/>
    <property type="match status" value="1"/>
</dbReference>
<dbReference type="GO" id="GO:0006631">
    <property type="term" value="P:fatty acid metabolic process"/>
    <property type="evidence" value="ECO:0007669"/>
    <property type="project" value="TreeGrafter"/>
</dbReference>
<organism evidence="5">
    <name type="scientific">freshwater metagenome</name>
    <dbReference type="NCBI Taxonomy" id="449393"/>
    <lineage>
        <taxon>unclassified sequences</taxon>
        <taxon>metagenomes</taxon>
        <taxon>ecological metagenomes</taxon>
    </lineage>
</organism>